<dbReference type="HOGENOM" id="CLU_015877_0_0_1"/>
<dbReference type="GO" id="GO:0005886">
    <property type="term" value="C:plasma membrane"/>
    <property type="evidence" value="ECO:0007669"/>
    <property type="project" value="TreeGrafter"/>
</dbReference>
<evidence type="ECO:0000256" key="3">
    <source>
        <dbReference type="ARBA" id="ARBA00023054"/>
    </source>
</evidence>
<dbReference type="AlphaFoldDB" id="H2Y929"/>
<accession>H2Y929</accession>
<dbReference type="PANTHER" id="PTHR23170:SF3">
    <property type="entry name" value="LEUCINE-RICH REPEAT-CONTAINING PROTEIN 45"/>
    <property type="match status" value="1"/>
</dbReference>
<dbReference type="eggNOG" id="KOG4308">
    <property type="taxonomic scope" value="Eukaryota"/>
</dbReference>
<dbReference type="SUPFAM" id="SSF52047">
    <property type="entry name" value="RNI-like"/>
    <property type="match status" value="1"/>
</dbReference>
<evidence type="ECO:0000313" key="7">
    <source>
        <dbReference type="Ensembl" id="ENSCSAVP00000001827.1"/>
    </source>
</evidence>
<proteinExistence type="predicted"/>
<evidence type="ECO:0000313" key="8">
    <source>
        <dbReference type="Proteomes" id="UP000007875"/>
    </source>
</evidence>
<keyword evidence="3 5" id="KW-0175">Coiled coil</keyword>
<evidence type="ECO:0000256" key="5">
    <source>
        <dbReference type="SAM" id="Coils"/>
    </source>
</evidence>
<evidence type="ECO:0000256" key="6">
    <source>
        <dbReference type="SAM" id="MobiDB-lite"/>
    </source>
</evidence>
<reference evidence="7" key="3">
    <citation type="submission" date="2025-09" db="UniProtKB">
        <authorList>
            <consortium name="Ensembl"/>
        </authorList>
    </citation>
    <scope>IDENTIFICATION</scope>
</reference>
<dbReference type="Gene3D" id="3.80.10.10">
    <property type="entry name" value="Ribonuclease Inhibitor"/>
    <property type="match status" value="2"/>
</dbReference>
<organism evidence="7 8">
    <name type="scientific">Ciona savignyi</name>
    <name type="common">Pacific transparent sea squirt</name>
    <dbReference type="NCBI Taxonomy" id="51511"/>
    <lineage>
        <taxon>Eukaryota</taxon>
        <taxon>Metazoa</taxon>
        <taxon>Chordata</taxon>
        <taxon>Tunicata</taxon>
        <taxon>Ascidiacea</taxon>
        <taxon>Phlebobranchia</taxon>
        <taxon>Cionidae</taxon>
        <taxon>Ciona</taxon>
    </lineage>
</organism>
<evidence type="ECO:0008006" key="9">
    <source>
        <dbReference type="Google" id="ProtNLM"/>
    </source>
</evidence>
<dbReference type="InterPro" id="IPR052116">
    <property type="entry name" value="Centro_Cilium_Assembly"/>
</dbReference>
<name>H2Y929_CIOSA</name>
<sequence>MDEVASLFVRISKEHGIVPQDSILSRLRELSHSGSGVLDLSNHTLTIETCAVLAKILSHDLAITNLLMADCMLDEEGAKILLSGLTENMVVKVLDLRGNNFRQVGAIALGNFLKRNQTLEALFLEWNSLGIWESAFLAFCEGLASNHSLQHLDIRNNKIDPTGGKELGLMLRNNSSIHTLDLRWNNLGLVGGRALVEALRHNTSIVKIDATGNDIPRDILTCLETEAYHNEDKVRLSTNNYIKTKTLSKEIDILKSENKEQLIGFLNEIERKSMQMNATCDSNKRTINNLQETLDERKAALNGLRAKLDMCETSLQLSDEKVKDQSLLLDISRKENVEIARKYENQIKQERESWTQLEEKLQSELEETRSSMIDFRSKLSDVERKNQIQRDQIGQLKEQVAQLKSEHSITMLESDARFEKERKSWAEETKLLKSSHTMELAEVRSRMEEARRADDARVKKMQSIHDAMSSEISINAKLAQERSDHDDHMRSQRSKLKEEEQVKLNQLEERIRGLSSEKSQTMKQASHLTAQLEESNATNSALKIELDGVRRVLNNVQRQLANKDADTEEKVAHVRTELNKRIEQLVQDSVQCGVLREKVACLSTRLEEQGAAHKDNVHEKDKTIEQLREQLRNLRADMDRSREDEIMRANSLQTAILSYVQGVKKSASTASL</sequence>
<keyword evidence="8" id="KW-1185">Reference proteome</keyword>
<reference evidence="7" key="2">
    <citation type="submission" date="2025-08" db="UniProtKB">
        <authorList>
            <consortium name="Ensembl"/>
        </authorList>
    </citation>
    <scope>IDENTIFICATION</scope>
</reference>
<evidence type="ECO:0000256" key="1">
    <source>
        <dbReference type="ARBA" id="ARBA00004300"/>
    </source>
</evidence>
<dbReference type="InParanoid" id="H2Y929"/>
<evidence type="ECO:0000256" key="4">
    <source>
        <dbReference type="ARBA" id="ARBA00023212"/>
    </source>
</evidence>
<reference evidence="8" key="1">
    <citation type="submission" date="2003-08" db="EMBL/GenBank/DDBJ databases">
        <authorList>
            <person name="Birren B."/>
            <person name="Nusbaum C."/>
            <person name="Abebe A."/>
            <person name="Abouelleil A."/>
            <person name="Adekoya E."/>
            <person name="Ait-zahra M."/>
            <person name="Allen N."/>
            <person name="Allen T."/>
            <person name="An P."/>
            <person name="Anderson M."/>
            <person name="Anderson S."/>
            <person name="Arachchi H."/>
            <person name="Armbruster J."/>
            <person name="Bachantsang P."/>
            <person name="Baldwin J."/>
            <person name="Barry A."/>
            <person name="Bayul T."/>
            <person name="Blitshsteyn B."/>
            <person name="Bloom T."/>
            <person name="Blye J."/>
            <person name="Boguslavskiy L."/>
            <person name="Borowsky M."/>
            <person name="Boukhgalter B."/>
            <person name="Brunache A."/>
            <person name="Butler J."/>
            <person name="Calixte N."/>
            <person name="Calvo S."/>
            <person name="Camarata J."/>
            <person name="Campo K."/>
            <person name="Chang J."/>
            <person name="Cheshatsang Y."/>
            <person name="Citroen M."/>
            <person name="Collymore A."/>
            <person name="Considine T."/>
            <person name="Cook A."/>
            <person name="Cooke P."/>
            <person name="Corum B."/>
            <person name="Cuomo C."/>
            <person name="David R."/>
            <person name="Dawoe T."/>
            <person name="Degray S."/>
            <person name="Dodge S."/>
            <person name="Dooley K."/>
            <person name="Dorje P."/>
            <person name="Dorjee K."/>
            <person name="Dorris L."/>
            <person name="Duffey N."/>
            <person name="Dupes A."/>
            <person name="Elkins T."/>
            <person name="Engels R."/>
            <person name="Erickson J."/>
            <person name="Farina A."/>
            <person name="Faro S."/>
            <person name="Ferreira P."/>
            <person name="Fischer H."/>
            <person name="Fitzgerald M."/>
            <person name="Foley K."/>
            <person name="Gage D."/>
            <person name="Galagan J."/>
            <person name="Gearin G."/>
            <person name="Gnerre S."/>
            <person name="Gnirke A."/>
            <person name="Goyette A."/>
            <person name="Graham J."/>
            <person name="Grandbois E."/>
            <person name="Gyaltsen K."/>
            <person name="Hafez N."/>
            <person name="Hagopian D."/>
            <person name="Hagos B."/>
            <person name="Hall J."/>
            <person name="Hatcher B."/>
            <person name="Heller A."/>
            <person name="Higgins H."/>
            <person name="Honan T."/>
            <person name="Horn A."/>
            <person name="Houde N."/>
            <person name="Hughes L."/>
            <person name="Hulme W."/>
            <person name="Husby E."/>
            <person name="Iliev I."/>
            <person name="Jaffe D."/>
            <person name="Jones C."/>
            <person name="Kamal M."/>
            <person name="Kamat A."/>
            <person name="Kamvysselis M."/>
            <person name="Karlsson E."/>
            <person name="Kells C."/>
            <person name="Kieu A."/>
            <person name="Kisner P."/>
            <person name="Kodira C."/>
            <person name="Kulbokas E."/>
            <person name="Labutti K."/>
            <person name="Lama D."/>
            <person name="Landers T."/>
            <person name="Leger J."/>
            <person name="Levine S."/>
            <person name="Lewis D."/>
            <person name="Lewis T."/>
            <person name="Lindblad-toh K."/>
            <person name="Liu X."/>
            <person name="Lokyitsang T."/>
            <person name="Lokyitsang Y."/>
            <person name="Lucien O."/>
            <person name="Lui A."/>
            <person name="Ma L.J."/>
            <person name="Mabbitt R."/>
            <person name="Macdonald J."/>
            <person name="Maclean C."/>
            <person name="Major J."/>
            <person name="Manning J."/>
            <person name="Marabella R."/>
            <person name="Maru K."/>
            <person name="Matthews C."/>
            <person name="Mauceli E."/>
            <person name="Mccarthy M."/>
            <person name="Mcdonough S."/>
            <person name="Mcghee T."/>
            <person name="Meldrim J."/>
            <person name="Meneus L."/>
            <person name="Mesirov J."/>
            <person name="Mihalev A."/>
            <person name="Mihova T."/>
            <person name="Mikkelsen T."/>
            <person name="Mlenga V."/>
            <person name="Moru K."/>
            <person name="Mozes J."/>
            <person name="Mulrain L."/>
            <person name="Munson G."/>
            <person name="Naylor J."/>
            <person name="Newes C."/>
            <person name="Nguyen C."/>
            <person name="Nguyen N."/>
            <person name="Nguyen T."/>
            <person name="Nicol R."/>
            <person name="Nielsen C."/>
            <person name="Nizzari M."/>
            <person name="Norbu C."/>
            <person name="Norbu N."/>
            <person name="O'donnell P."/>
            <person name="Okoawo O."/>
            <person name="O'leary S."/>
            <person name="Omotosho B."/>
            <person name="O'neill K."/>
            <person name="Osman S."/>
            <person name="Parker S."/>
            <person name="Perrin D."/>
            <person name="Phunkhang P."/>
            <person name="Piqani B."/>
            <person name="Purcell S."/>
            <person name="Rachupka T."/>
            <person name="Ramasamy U."/>
            <person name="Rameau R."/>
            <person name="Ray V."/>
            <person name="Raymond C."/>
            <person name="Retta R."/>
            <person name="Richardson S."/>
            <person name="Rise C."/>
            <person name="Rodriguez J."/>
            <person name="Rogers J."/>
            <person name="Rogov P."/>
            <person name="Rutman M."/>
            <person name="Schupbach R."/>
            <person name="Seaman C."/>
            <person name="Settipalli S."/>
            <person name="Sharpe T."/>
            <person name="Sheridan J."/>
            <person name="Sherpa N."/>
            <person name="Shi J."/>
            <person name="Smirnov S."/>
            <person name="Smith C."/>
            <person name="Sougnez C."/>
            <person name="Spencer B."/>
            <person name="Stalker J."/>
            <person name="Stange-thomann N."/>
            <person name="Stavropoulos S."/>
            <person name="Stetson K."/>
            <person name="Stone C."/>
            <person name="Stone S."/>
            <person name="Stubbs M."/>
            <person name="Talamas J."/>
            <person name="Tchuinga P."/>
            <person name="Tenzing P."/>
            <person name="Tesfaye S."/>
            <person name="Theodore J."/>
            <person name="Thoulutsang Y."/>
            <person name="Topham K."/>
            <person name="Towey S."/>
            <person name="Tsamla T."/>
            <person name="Tsomo N."/>
            <person name="Vallee D."/>
            <person name="Vassiliev H."/>
            <person name="Venkataraman V."/>
            <person name="Vinson J."/>
            <person name="Vo A."/>
            <person name="Wade C."/>
            <person name="Wang S."/>
            <person name="Wangchuk T."/>
            <person name="Wangdi T."/>
            <person name="Whittaker C."/>
            <person name="Wilkinson J."/>
            <person name="Wu Y."/>
            <person name="Wyman D."/>
            <person name="Yadav S."/>
            <person name="Yang S."/>
            <person name="Yang X."/>
            <person name="Yeager S."/>
            <person name="Yee E."/>
            <person name="Young G."/>
            <person name="Zainoun J."/>
            <person name="Zembeck L."/>
            <person name="Zimmer A."/>
            <person name="Zody M."/>
            <person name="Lander E."/>
        </authorList>
    </citation>
    <scope>NUCLEOTIDE SEQUENCE [LARGE SCALE GENOMIC DNA]</scope>
</reference>
<feature type="region of interest" description="Disordered" evidence="6">
    <location>
        <begin position="480"/>
        <end position="500"/>
    </location>
</feature>
<dbReference type="STRING" id="51511.ENSCSAVP00000001827"/>
<dbReference type="OMA" id="EVDHMTR"/>
<dbReference type="Pfam" id="PF13516">
    <property type="entry name" value="LRR_6"/>
    <property type="match status" value="3"/>
</dbReference>
<feature type="coiled-coil region" evidence="5">
    <location>
        <begin position="617"/>
        <end position="644"/>
    </location>
</feature>
<dbReference type="SMART" id="SM00368">
    <property type="entry name" value="LRR_RI"/>
    <property type="match status" value="6"/>
</dbReference>
<keyword evidence="2" id="KW-0963">Cytoplasm</keyword>
<keyword evidence="4" id="KW-0206">Cytoskeleton</keyword>
<dbReference type="GeneTree" id="ENSGT00940000154003"/>
<feature type="coiled-coil region" evidence="5">
    <location>
        <begin position="340"/>
        <end position="406"/>
    </location>
</feature>
<protein>
    <recommendedName>
        <fullName evidence="9">Leucine-rich repeat-containing protein 45</fullName>
    </recommendedName>
</protein>
<dbReference type="InterPro" id="IPR032675">
    <property type="entry name" value="LRR_dom_sf"/>
</dbReference>
<evidence type="ECO:0000256" key="2">
    <source>
        <dbReference type="ARBA" id="ARBA00022490"/>
    </source>
</evidence>
<dbReference type="Ensembl" id="ENSCSAVT00000001860.1">
    <property type="protein sequence ID" value="ENSCSAVP00000001827.1"/>
    <property type="gene ID" value="ENSCSAVG00000001067.1"/>
</dbReference>
<dbReference type="InterPro" id="IPR001611">
    <property type="entry name" value="Leu-rich_rpt"/>
</dbReference>
<dbReference type="GO" id="GO:0005813">
    <property type="term" value="C:centrosome"/>
    <property type="evidence" value="ECO:0007669"/>
    <property type="project" value="UniProtKB-SubCell"/>
</dbReference>
<comment type="subcellular location">
    <subcellularLocation>
        <location evidence="1">Cytoplasm</location>
        <location evidence="1">Cytoskeleton</location>
        <location evidence="1">Microtubule organizing center</location>
        <location evidence="1">Centrosome</location>
    </subcellularLocation>
</comment>
<dbReference type="PANTHER" id="PTHR23170">
    <property type="entry name" value="NY-REN-58 ANTIGEN"/>
    <property type="match status" value="1"/>
</dbReference>
<dbReference type="Proteomes" id="UP000007875">
    <property type="component" value="Unassembled WGS sequence"/>
</dbReference>